<dbReference type="OrthoDB" id="546861at2759"/>
<keyword evidence="9" id="KW-0175">Coiled coil</keyword>
<dbReference type="GO" id="GO:0000139">
    <property type="term" value="C:Golgi membrane"/>
    <property type="evidence" value="ECO:0007669"/>
    <property type="project" value="UniProtKB-SubCell"/>
</dbReference>
<protein>
    <submittedName>
        <fullName evidence="12">Syntaxin 6, n-terminal protein</fullName>
    </submittedName>
</protein>
<feature type="transmembrane region" description="Helical" evidence="10">
    <location>
        <begin position="217"/>
        <end position="236"/>
    </location>
</feature>
<evidence type="ECO:0000256" key="6">
    <source>
        <dbReference type="ARBA" id="ARBA00022989"/>
    </source>
</evidence>
<evidence type="ECO:0000256" key="10">
    <source>
        <dbReference type="SAM" id="Phobius"/>
    </source>
</evidence>
<dbReference type="InterPro" id="IPR015260">
    <property type="entry name" value="Syntaxin-6/10/61_N"/>
</dbReference>
<dbReference type="SUPFAM" id="SSF58038">
    <property type="entry name" value="SNARE fusion complex"/>
    <property type="match status" value="1"/>
</dbReference>
<evidence type="ECO:0000256" key="1">
    <source>
        <dbReference type="ARBA" id="ARBA00004409"/>
    </source>
</evidence>
<dbReference type="Gene3D" id="1.20.58.90">
    <property type="match status" value="1"/>
</dbReference>
<dbReference type="CDD" id="cd15841">
    <property type="entry name" value="SNARE_Qc"/>
    <property type="match status" value="1"/>
</dbReference>
<keyword evidence="4 10" id="KW-0812">Transmembrane</keyword>
<dbReference type="AlphaFoldDB" id="A0A086KU62"/>
<evidence type="ECO:0000256" key="2">
    <source>
        <dbReference type="ARBA" id="ARBA00009063"/>
    </source>
</evidence>
<comment type="caution">
    <text evidence="12">The sequence shown here is derived from an EMBL/GenBank/DDBJ whole genome shotgun (WGS) entry which is preliminary data.</text>
</comment>
<evidence type="ECO:0000313" key="12">
    <source>
        <dbReference type="EMBL" id="KFG47930.1"/>
    </source>
</evidence>
<evidence type="ECO:0000313" key="13">
    <source>
        <dbReference type="Proteomes" id="UP000028837"/>
    </source>
</evidence>
<sequence length="237" mass="26963">MASTAPSSLAARADPYYAARDETAEGIKDLERSFRDWQHQRGADPKRHANAGRRLLETLEELLGEVATIEKTVEAAERHAARFGLAPEEVQQRRAFVVAQRDLLKHIQSRILASLEAQKAATSHASSRVVAEANAAFFHSQQQQQQQLLLQQDSQLEELSLSANRLHETALMINRELEDQQRMLNELDDDIEHQNAQMNFLMRRMAKILKTSSMRQLCLILWLSCIALLLFLLLIIT</sequence>
<dbReference type="InterPro" id="IPR010989">
    <property type="entry name" value="SNARE"/>
</dbReference>
<evidence type="ECO:0000256" key="8">
    <source>
        <dbReference type="ARBA" id="ARBA00023136"/>
    </source>
</evidence>
<accession>A0A086KU62</accession>
<evidence type="ECO:0000256" key="9">
    <source>
        <dbReference type="SAM" id="Coils"/>
    </source>
</evidence>
<evidence type="ECO:0000256" key="5">
    <source>
        <dbReference type="ARBA" id="ARBA00022927"/>
    </source>
</evidence>
<feature type="coiled-coil region" evidence="9">
    <location>
        <begin position="170"/>
        <end position="204"/>
    </location>
</feature>
<keyword evidence="5" id="KW-0653">Protein transport</keyword>
<evidence type="ECO:0000256" key="4">
    <source>
        <dbReference type="ARBA" id="ARBA00022692"/>
    </source>
</evidence>
<dbReference type="PROSITE" id="PS50192">
    <property type="entry name" value="T_SNARE"/>
    <property type="match status" value="1"/>
</dbReference>
<dbReference type="Pfam" id="PF09177">
    <property type="entry name" value="STX6_10_61_N"/>
    <property type="match status" value="1"/>
</dbReference>
<evidence type="ECO:0000259" key="11">
    <source>
        <dbReference type="PROSITE" id="PS50192"/>
    </source>
</evidence>
<dbReference type="Proteomes" id="UP000028837">
    <property type="component" value="Unassembled WGS sequence"/>
</dbReference>
<feature type="domain" description="T-SNARE coiled-coil homology" evidence="11">
    <location>
        <begin position="146"/>
        <end position="208"/>
    </location>
</feature>
<dbReference type="Gene3D" id="1.20.5.110">
    <property type="match status" value="1"/>
</dbReference>
<reference evidence="12 13" key="1">
    <citation type="submission" date="2014-02" db="EMBL/GenBank/DDBJ databases">
        <authorList>
            <person name="Sibley D."/>
            <person name="Venepally P."/>
            <person name="Karamycheva S."/>
            <person name="Hadjithomas M."/>
            <person name="Khan A."/>
            <person name="Brunk B."/>
            <person name="Roos D."/>
            <person name="Caler E."/>
            <person name="Lorenzi H."/>
        </authorList>
    </citation>
    <scope>NUCLEOTIDE SEQUENCE [LARGE SCALE GENOMIC DNA]</scope>
    <source>
        <strain evidence="12 13">GAB2-2007-GAL-DOM2</strain>
    </source>
</reference>
<comment type="subcellular location">
    <subcellularLocation>
        <location evidence="1">Golgi apparatus membrane</location>
        <topology evidence="1">Single-pass type IV membrane protein</topology>
    </subcellularLocation>
</comment>
<keyword evidence="7" id="KW-0333">Golgi apparatus</keyword>
<keyword evidence="3" id="KW-0813">Transport</keyword>
<gene>
    <name evidence="12" type="ORF">TGDOM2_300240</name>
</gene>
<evidence type="ECO:0000256" key="7">
    <source>
        <dbReference type="ARBA" id="ARBA00023034"/>
    </source>
</evidence>
<dbReference type="SUPFAM" id="SSF47661">
    <property type="entry name" value="t-snare proteins"/>
    <property type="match status" value="1"/>
</dbReference>
<keyword evidence="8 10" id="KW-0472">Membrane</keyword>
<comment type="similarity">
    <text evidence="2">Belongs to the syntaxin family.</text>
</comment>
<dbReference type="PANTHER" id="PTHR12791">
    <property type="entry name" value="GOLGI SNARE BET1-RELATED"/>
    <property type="match status" value="1"/>
</dbReference>
<dbReference type="InterPro" id="IPR000727">
    <property type="entry name" value="T_SNARE_dom"/>
</dbReference>
<dbReference type="VEuPathDB" id="ToxoDB:TGDOM2_300240"/>
<name>A0A086KU62_TOXGO</name>
<organism evidence="12 13">
    <name type="scientific">Toxoplasma gondii GAB2-2007-GAL-DOM2</name>
    <dbReference type="NCBI Taxonomy" id="1130820"/>
    <lineage>
        <taxon>Eukaryota</taxon>
        <taxon>Sar</taxon>
        <taxon>Alveolata</taxon>
        <taxon>Apicomplexa</taxon>
        <taxon>Conoidasida</taxon>
        <taxon>Coccidia</taxon>
        <taxon>Eucoccidiorida</taxon>
        <taxon>Eimeriorina</taxon>
        <taxon>Sarcocystidae</taxon>
        <taxon>Toxoplasma</taxon>
    </lineage>
</organism>
<dbReference type="EMBL" id="AHZU02000147">
    <property type="protein sequence ID" value="KFG47930.1"/>
    <property type="molecule type" value="Genomic_DNA"/>
</dbReference>
<proteinExistence type="inferred from homology"/>
<keyword evidence="6 10" id="KW-1133">Transmembrane helix</keyword>
<evidence type="ECO:0000256" key="3">
    <source>
        <dbReference type="ARBA" id="ARBA00022448"/>
    </source>
</evidence>
<dbReference type="GO" id="GO:0048193">
    <property type="term" value="P:Golgi vesicle transport"/>
    <property type="evidence" value="ECO:0007669"/>
    <property type="project" value="InterPro"/>
</dbReference>
<dbReference type="GO" id="GO:0015031">
    <property type="term" value="P:protein transport"/>
    <property type="evidence" value="ECO:0007669"/>
    <property type="project" value="UniProtKB-KW"/>
</dbReference>